<dbReference type="Proteomes" id="UP000887581">
    <property type="component" value="Unplaced"/>
</dbReference>
<evidence type="ECO:0000313" key="1">
    <source>
        <dbReference type="Proteomes" id="UP000887581"/>
    </source>
</evidence>
<name>A0A915PD96_9BILA</name>
<dbReference type="AlphaFoldDB" id="A0A915PD96"/>
<evidence type="ECO:0000313" key="2">
    <source>
        <dbReference type="WBParaSite" id="sdigi.contig109.g4512.t1"/>
    </source>
</evidence>
<protein>
    <submittedName>
        <fullName evidence="2">Uncharacterized protein</fullName>
    </submittedName>
</protein>
<reference evidence="2" key="1">
    <citation type="submission" date="2022-11" db="UniProtKB">
        <authorList>
            <consortium name="WormBaseParasite"/>
        </authorList>
    </citation>
    <scope>IDENTIFICATION</scope>
</reference>
<organism evidence="1 2">
    <name type="scientific">Setaria digitata</name>
    <dbReference type="NCBI Taxonomy" id="48799"/>
    <lineage>
        <taxon>Eukaryota</taxon>
        <taxon>Metazoa</taxon>
        <taxon>Ecdysozoa</taxon>
        <taxon>Nematoda</taxon>
        <taxon>Chromadorea</taxon>
        <taxon>Rhabditida</taxon>
        <taxon>Spirurina</taxon>
        <taxon>Spiruromorpha</taxon>
        <taxon>Filarioidea</taxon>
        <taxon>Setariidae</taxon>
        <taxon>Setaria</taxon>
    </lineage>
</organism>
<sequence length="146" mass="16493">MGREKLAVDRLLHVLLEKTLGQAERFPDVIKAPDLLWISATDIKSYRRVSALSQRNSYSGLACSTAATVSKKRTRGKGLFVGGSDIFIHMSPEKSFFLAPVVGFQLKHQFKEGKINERPKVAHYGAHCVRRKRLFVQLSIWPINND</sequence>
<dbReference type="WBParaSite" id="sdigi.contig109.g4512.t1">
    <property type="protein sequence ID" value="sdigi.contig109.g4512.t1"/>
    <property type="gene ID" value="sdigi.contig109.g4512"/>
</dbReference>
<accession>A0A915PD96</accession>
<keyword evidence="1" id="KW-1185">Reference proteome</keyword>
<proteinExistence type="predicted"/>